<evidence type="ECO:0000313" key="10">
    <source>
        <dbReference type="EMBL" id="KAF4381915.1"/>
    </source>
</evidence>
<proteinExistence type="inferred from homology"/>
<dbReference type="CDD" id="cd07990">
    <property type="entry name" value="LPLAT_LCLAT1-like"/>
    <property type="match status" value="1"/>
</dbReference>
<dbReference type="SUPFAM" id="SSF69593">
    <property type="entry name" value="Glycerol-3-phosphate (1)-acyltransferase"/>
    <property type="match status" value="1"/>
</dbReference>
<gene>
    <name evidence="10" type="ORF">F8388_000609</name>
</gene>
<comment type="caution">
    <text evidence="10">The sequence shown here is derived from an EMBL/GenBank/DDBJ whole genome shotgun (WGS) entry which is preliminary data.</text>
</comment>
<organism evidence="10 11">
    <name type="scientific">Cannabis sativa</name>
    <name type="common">Hemp</name>
    <name type="synonym">Marijuana</name>
    <dbReference type="NCBI Taxonomy" id="3483"/>
    <lineage>
        <taxon>Eukaryota</taxon>
        <taxon>Viridiplantae</taxon>
        <taxon>Streptophyta</taxon>
        <taxon>Embryophyta</taxon>
        <taxon>Tracheophyta</taxon>
        <taxon>Spermatophyta</taxon>
        <taxon>Magnoliopsida</taxon>
        <taxon>eudicotyledons</taxon>
        <taxon>Gunneridae</taxon>
        <taxon>Pentapetalae</taxon>
        <taxon>rosids</taxon>
        <taxon>fabids</taxon>
        <taxon>Rosales</taxon>
        <taxon>Cannabaceae</taxon>
        <taxon>Cannabis</taxon>
    </lineage>
</organism>
<evidence type="ECO:0000259" key="9">
    <source>
        <dbReference type="SMART" id="SM00563"/>
    </source>
</evidence>
<dbReference type="GO" id="GO:0016024">
    <property type="term" value="P:CDP-diacylglycerol biosynthetic process"/>
    <property type="evidence" value="ECO:0007669"/>
    <property type="project" value="UniProtKB-UniPathway"/>
</dbReference>
<dbReference type="InterPro" id="IPR002123">
    <property type="entry name" value="Plipid/glycerol_acylTrfase"/>
</dbReference>
<protein>
    <recommendedName>
        <fullName evidence="5">1-acylglycerol-3-phosphate O-acyltransferase</fullName>
        <ecNumber evidence="5">2.3.1.51</ecNumber>
    </recommendedName>
</protein>
<dbReference type="Pfam" id="PF16076">
    <property type="entry name" value="Acyltransf_C"/>
    <property type="match status" value="1"/>
</dbReference>
<reference evidence="10 11" key="1">
    <citation type="journal article" date="2020" name="bioRxiv">
        <title>Sequence and annotation of 42 cannabis genomes reveals extensive copy number variation in cannabinoid synthesis and pathogen resistance genes.</title>
        <authorList>
            <person name="Mckernan K.J."/>
            <person name="Helbert Y."/>
            <person name="Kane L.T."/>
            <person name="Ebling H."/>
            <person name="Zhang L."/>
            <person name="Liu B."/>
            <person name="Eaton Z."/>
            <person name="Mclaughlin S."/>
            <person name="Kingan S."/>
            <person name="Baybayan P."/>
            <person name="Concepcion G."/>
            <person name="Jordan M."/>
            <person name="Riva A."/>
            <person name="Barbazuk W."/>
            <person name="Harkins T."/>
        </authorList>
    </citation>
    <scope>NUCLEOTIDE SEQUENCE [LARGE SCALE GENOMIC DNA]</scope>
    <source>
        <strain evidence="11">cv. Jamaican Lion 4</strain>
        <tissue evidence="10">Leaf</tissue>
    </source>
</reference>
<evidence type="ECO:0000256" key="7">
    <source>
        <dbReference type="ARBA" id="ARBA00023315"/>
    </source>
</evidence>
<dbReference type="PANTHER" id="PTHR10983">
    <property type="entry name" value="1-ACYLGLYCEROL-3-PHOSPHATE ACYLTRANSFERASE-RELATED"/>
    <property type="match status" value="1"/>
</dbReference>
<evidence type="ECO:0000256" key="5">
    <source>
        <dbReference type="ARBA" id="ARBA00013211"/>
    </source>
</evidence>
<evidence type="ECO:0000256" key="8">
    <source>
        <dbReference type="SAM" id="Phobius"/>
    </source>
</evidence>
<dbReference type="AlphaFoldDB" id="A0A7J6GG99"/>
<comment type="pathway">
    <text evidence="3">Lipid metabolism.</text>
</comment>
<keyword evidence="6" id="KW-0808">Transferase</keyword>
<dbReference type="EC" id="2.3.1.51" evidence="5"/>
<evidence type="ECO:0000256" key="1">
    <source>
        <dbReference type="ARBA" id="ARBA00001141"/>
    </source>
</evidence>
<dbReference type="SMART" id="SM00563">
    <property type="entry name" value="PlsC"/>
    <property type="match status" value="1"/>
</dbReference>
<feature type="domain" description="Phospholipid/glycerol acyltransferase" evidence="9">
    <location>
        <begin position="98"/>
        <end position="220"/>
    </location>
</feature>
<evidence type="ECO:0000256" key="4">
    <source>
        <dbReference type="ARBA" id="ARBA00008655"/>
    </source>
</evidence>
<comment type="similarity">
    <text evidence="4">Belongs to the 1-acyl-sn-glycerol-3-phosphate acyltransferase family.</text>
</comment>
<feature type="transmembrane region" description="Helical" evidence="8">
    <location>
        <begin position="318"/>
        <end position="336"/>
    </location>
</feature>
<feature type="transmembrane region" description="Helical" evidence="8">
    <location>
        <begin position="12"/>
        <end position="34"/>
    </location>
</feature>
<dbReference type="EMBL" id="JAATIP010000058">
    <property type="protein sequence ID" value="KAF4381915.1"/>
    <property type="molecule type" value="Genomic_DNA"/>
</dbReference>
<keyword evidence="8" id="KW-1133">Transmembrane helix</keyword>
<dbReference type="InterPro" id="IPR032098">
    <property type="entry name" value="Acyltransf_C"/>
</dbReference>
<dbReference type="Proteomes" id="UP000525078">
    <property type="component" value="Unassembled WGS sequence"/>
</dbReference>
<dbReference type="PANTHER" id="PTHR10983:SF55">
    <property type="entry name" value="1-ACYL-SN-GLYCEROL-3-PHOSPHATE ACYLTRANSFERASE 3"/>
    <property type="match status" value="1"/>
</dbReference>
<evidence type="ECO:0000256" key="3">
    <source>
        <dbReference type="ARBA" id="ARBA00005189"/>
    </source>
</evidence>
<dbReference type="GO" id="GO:0012505">
    <property type="term" value="C:endomembrane system"/>
    <property type="evidence" value="ECO:0007669"/>
    <property type="project" value="TreeGrafter"/>
</dbReference>
<comment type="pathway">
    <text evidence="2">Phospholipid metabolism; CDP-diacylglycerol biosynthesis; CDP-diacylglycerol from sn-glycerol 3-phosphate: step 2/3.</text>
</comment>
<evidence type="ECO:0000313" key="11">
    <source>
        <dbReference type="Proteomes" id="UP000525078"/>
    </source>
</evidence>
<keyword evidence="7" id="KW-0012">Acyltransferase</keyword>
<keyword evidence="8" id="KW-0812">Transmembrane</keyword>
<name>A0A7J6GG99_CANSA</name>
<accession>A0A7J6GG99</accession>
<evidence type="ECO:0000256" key="2">
    <source>
        <dbReference type="ARBA" id="ARBA00004728"/>
    </source>
</evidence>
<evidence type="ECO:0000256" key="6">
    <source>
        <dbReference type="ARBA" id="ARBA00022679"/>
    </source>
</evidence>
<dbReference type="GO" id="GO:0003841">
    <property type="term" value="F:1-acylglycerol-3-phosphate O-acyltransferase activity"/>
    <property type="evidence" value="ECO:0007669"/>
    <property type="project" value="UniProtKB-EC"/>
</dbReference>
<dbReference type="UniPathway" id="UPA00557">
    <property type="reaction ID" value="UER00613"/>
</dbReference>
<keyword evidence="8" id="KW-0472">Membrane</keyword>
<dbReference type="Pfam" id="PF01553">
    <property type="entry name" value="Acyltransferase"/>
    <property type="match status" value="1"/>
</dbReference>
<feature type="transmembrane region" description="Helical" evidence="8">
    <location>
        <begin position="348"/>
        <end position="366"/>
    </location>
</feature>
<comment type="catalytic activity">
    <reaction evidence="1">
        <text>a 1-acyl-sn-glycero-3-phosphate + an acyl-CoA = a 1,2-diacyl-sn-glycero-3-phosphate + CoA</text>
        <dbReference type="Rhea" id="RHEA:19709"/>
        <dbReference type="ChEBI" id="CHEBI:57287"/>
        <dbReference type="ChEBI" id="CHEBI:57970"/>
        <dbReference type="ChEBI" id="CHEBI:58342"/>
        <dbReference type="ChEBI" id="CHEBI:58608"/>
        <dbReference type="EC" id="2.3.1.51"/>
    </reaction>
</comment>
<sequence length="403" mass="46067">MAVPASLVILPIGILFLFSGLIVNIFQAFFFVLVRPLSKNMYRRINKVIAELLWLELIWLIDWWAAIEVEVHTDAETFRLLGFSQKMAHSHFPGKEHALVISNHRSDIDWLVGWVLAQRSGCLGSSLAIIKNEAKFLPIIGWSMWFCDYVFLERNWAKDESILKSGFQRLEDFPMPFWLALFVEGTRFTQQKLAVAQHYATARGLPVPKNVLIPRTKGFVSAVSHMRSFVPAIYDCTVAIPTNQSPPTLLRMFGGKPSVVKVQITRHLMHEIPETEDGMAQWCRDVFVTKDALLEKYFTKGKFTDLEHQKINRPKKSLIVVTCWSCLVVYGIVKLIQWSSLLSSWQGITYFGAFLVLVTFTMQILIQSSESERSTPVGLPSQDPMRQAFIQNYAENQIFDNTS</sequence>